<dbReference type="InterPro" id="IPR009075">
    <property type="entry name" value="AcylCo_DH/oxidase_C"/>
</dbReference>
<evidence type="ECO:0000259" key="7">
    <source>
        <dbReference type="Pfam" id="PF02770"/>
    </source>
</evidence>
<dbReference type="SUPFAM" id="SSF47203">
    <property type="entry name" value="Acyl-CoA dehydrogenase C-terminal domain-like"/>
    <property type="match status" value="1"/>
</dbReference>
<dbReference type="SUPFAM" id="SSF56645">
    <property type="entry name" value="Acyl-CoA dehydrogenase NM domain-like"/>
    <property type="match status" value="1"/>
</dbReference>
<evidence type="ECO:0000259" key="8">
    <source>
        <dbReference type="Pfam" id="PF02771"/>
    </source>
</evidence>
<evidence type="ECO:0000256" key="3">
    <source>
        <dbReference type="ARBA" id="ARBA00022630"/>
    </source>
</evidence>
<dbReference type="Gene3D" id="2.40.110.10">
    <property type="entry name" value="Butyryl-CoA Dehydrogenase, subunit A, domain 2"/>
    <property type="match status" value="1"/>
</dbReference>
<keyword evidence="4 5" id="KW-0274">FAD</keyword>
<evidence type="ECO:0000256" key="1">
    <source>
        <dbReference type="ARBA" id="ARBA00001974"/>
    </source>
</evidence>
<evidence type="ECO:0000259" key="6">
    <source>
        <dbReference type="Pfam" id="PF00441"/>
    </source>
</evidence>
<gene>
    <name evidence="9" type="ORF">GCM10011578_018660</name>
</gene>
<comment type="cofactor">
    <cofactor evidence="1 5">
        <name>FAD</name>
        <dbReference type="ChEBI" id="CHEBI:57692"/>
    </cofactor>
</comment>
<dbReference type="Gene3D" id="1.10.540.10">
    <property type="entry name" value="Acyl-CoA dehydrogenase/oxidase, N-terminal domain"/>
    <property type="match status" value="1"/>
</dbReference>
<dbReference type="InterPro" id="IPR036250">
    <property type="entry name" value="AcylCo_DH-like_C"/>
</dbReference>
<feature type="domain" description="Acyl-CoA oxidase/dehydrogenase middle" evidence="7">
    <location>
        <begin position="124"/>
        <end position="222"/>
    </location>
</feature>
<dbReference type="PROSITE" id="PS00073">
    <property type="entry name" value="ACYL_COA_DH_2"/>
    <property type="match status" value="1"/>
</dbReference>
<dbReference type="Proteomes" id="UP000653411">
    <property type="component" value="Unassembled WGS sequence"/>
</dbReference>
<keyword evidence="3 5" id="KW-0285">Flavoprotein</keyword>
<keyword evidence="10" id="KW-1185">Reference proteome</keyword>
<dbReference type="InterPro" id="IPR009100">
    <property type="entry name" value="AcylCoA_DH/oxidase_NM_dom_sf"/>
</dbReference>
<dbReference type="EMBL" id="BMML01000003">
    <property type="protein sequence ID" value="GGM97994.1"/>
    <property type="molecule type" value="Genomic_DNA"/>
</dbReference>
<reference evidence="9" key="1">
    <citation type="journal article" date="2014" name="Int. J. Syst. Evol. Microbiol.">
        <title>Complete genome sequence of Corynebacterium casei LMG S-19264T (=DSM 44701T), isolated from a smear-ripened cheese.</title>
        <authorList>
            <consortium name="US DOE Joint Genome Institute (JGI-PGF)"/>
            <person name="Walter F."/>
            <person name="Albersmeier A."/>
            <person name="Kalinowski J."/>
            <person name="Ruckert C."/>
        </authorList>
    </citation>
    <scope>NUCLEOTIDE SEQUENCE</scope>
    <source>
        <strain evidence="9">CGMCC 4.7110</strain>
    </source>
</reference>
<reference evidence="9" key="2">
    <citation type="submission" date="2020-09" db="EMBL/GenBank/DDBJ databases">
        <authorList>
            <person name="Sun Q."/>
            <person name="Zhou Y."/>
        </authorList>
    </citation>
    <scope>NUCLEOTIDE SEQUENCE</scope>
    <source>
        <strain evidence="9">CGMCC 4.7110</strain>
    </source>
</reference>
<organism evidence="9 10">
    <name type="scientific">Streptomyces fuscichromogenes</name>
    <dbReference type="NCBI Taxonomy" id="1324013"/>
    <lineage>
        <taxon>Bacteria</taxon>
        <taxon>Bacillati</taxon>
        <taxon>Actinomycetota</taxon>
        <taxon>Actinomycetes</taxon>
        <taxon>Kitasatosporales</taxon>
        <taxon>Streptomycetaceae</taxon>
        <taxon>Streptomyces</taxon>
    </lineage>
</organism>
<dbReference type="RefSeq" id="WP_229712904.1">
    <property type="nucleotide sequence ID" value="NZ_BMML01000003.1"/>
</dbReference>
<dbReference type="Pfam" id="PF00441">
    <property type="entry name" value="Acyl-CoA_dh_1"/>
    <property type="match status" value="1"/>
</dbReference>
<dbReference type="PANTHER" id="PTHR43884:SF12">
    <property type="entry name" value="ISOVALERYL-COA DEHYDROGENASE, MITOCHONDRIAL-RELATED"/>
    <property type="match status" value="1"/>
</dbReference>
<comment type="caution">
    <text evidence="9">The sequence shown here is derived from an EMBL/GenBank/DDBJ whole genome shotgun (WGS) entry which is preliminary data.</text>
</comment>
<protein>
    <submittedName>
        <fullName evidence="9">Acyl-CoA dehydrogenase</fullName>
    </submittedName>
</protein>
<evidence type="ECO:0000256" key="5">
    <source>
        <dbReference type="RuleBase" id="RU362125"/>
    </source>
</evidence>
<dbReference type="PIRSF" id="PIRSF016578">
    <property type="entry name" value="HsaA"/>
    <property type="match status" value="1"/>
</dbReference>
<dbReference type="InterPro" id="IPR006089">
    <property type="entry name" value="Acyl-CoA_DH_CS"/>
</dbReference>
<evidence type="ECO:0000256" key="2">
    <source>
        <dbReference type="ARBA" id="ARBA00009347"/>
    </source>
</evidence>
<sequence length="392" mass="43266">MIAFDEPEEHTDIRRGIRQLCSKFPNTYWRERDERREFPWEFYNALAEGGWIGIAIPEEFGGGGRGITEASIVLEEVAASGAAMNGCSAIHISIFGMNPVVRYGSADLRRTYLPKVASGELHVAFGVTEPDAGTDTTRIRTTATRRGDQYVVRGRKVWMTKASLSQRSLLLVRTAPVEAVSRKTDGLTLLLADLQAPGVEITPIPKVGRNAVVSCEVTFDDVEIPVTDRVGEEGEGFRYLLDGLNPERILVASEALGIGRASIVRAVEYANERVVYGHPIGRNQGVAFPLAEAYARLHAAELAVREASWRYDEGRPCGEHANMAKWLAAEAGFAAADQAVQTLGGYGYALEYDVSRWWREARLMRLAPVPQEMILNYLAEHVLGLPRSYGTR</sequence>
<dbReference type="AlphaFoldDB" id="A0A917X9S9"/>
<comment type="similarity">
    <text evidence="2 5">Belongs to the acyl-CoA dehydrogenase family.</text>
</comment>
<evidence type="ECO:0000256" key="4">
    <source>
        <dbReference type="ARBA" id="ARBA00022827"/>
    </source>
</evidence>
<dbReference type="InterPro" id="IPR006091">
    <property type="entry name" value="Acyl-CoA_Oxase/DH_mid-dom"/>
</dbReference>
<evidence type="ECO:0000313" key="10">
    <source>
        <dbReference type="Proteomes" id="UP000653411"/>
    </source>
</evidence>
<dbReference type="InterPro" id="IPR046373">
    <property type="entry name" value="Acyl-CoA_Oxase/DH_mid-dom_sf"/>
</dbReference>
<dbReference type="Gene3D" id="1.20.140.10">
    <property type="entry name" value="Butyryl-CoA Dehydrogenase, subunit A, domain 3"/>
    <property type="match status" value="1"/>
</dbReference>
<dbReference type="PANTHER" id="PTHR43884">
    <property type="entry name" value="ACYL-COA DEHYDROGENASE"/>
    <property type="match status" value="1"/>
</dbReference>
<accession>A0A917X9S9</accession>
<name>A0A917X9S9_9ACTN</name>
<dbReference type="InterPro" id="IPR037069">
    <property type="entry name" value="AcylCoA_DH/ox_N_sf"/>
</dbReference>
<feature type="domain" description="Acyl-CoA dehydrogenase/oxidase C-terminal" evidence="6">
    <location>
        <begin position="234"/>
        <end position="382"/>
    </location>
</feature>
<dbReference type="FunFam" id="1.20.140.10:FF:000012">
    <property type="entry name" value="Acyl-CoA dehydrogenase fadE12"/>
    <property type="match status" value="1"/>
</dbReference>
<keyword evidence="5" id="KW-0560">Oxidoreductase</keyword>
<dbReference type="Pfam" id="PF02770">
    <property type="entry name" value="Acyl-CoA_dh_M"/>
    <property type="match status" value="1"/>
</dbReference>
<evidence type="ECO:0000313" key="9">
    <source>
        <dbReference type="EMBL" id="GGM97994.1"/>
    </source>
</evidence>
<dbReference type="GO" id="GO:0050660">
    <property type="term" value="F:flavin adenine dinucleotide binding"/>
    <property type="evidence" value="ECO:0007669"/>
    <property type="project" value="InterPro"/>
</dbReference>
<dbReference type="InterPro" id="IPR013786">
    <property type="entry name" value="AcylCoA_DH/ox_N"/>
</dbReference>
<dbReference type="Pfam" id="PF02771">
    <property type="entry name" value="Acyl-CoA_dh_N"/>
    <property type="match status" value="1"/>
</dbReference>
<proteinExistence type="inferred from homology"/>
<dbReference type="GO" id="GO:0003995">
    <property type="term" value="F:acyl-CoA dehydrogenase activity"/>
    <property type="evidence" value="ECO:0007669"/>
    <property type="project" value="InterPro"/>
</dbReference>
<feature type="domain" description="Acyl-CoA dehydrogenase/oxidase N-terminal" evidence="8">
    <location>
        <begin position="8"/>
        <end position="120"/>
    </location>
</feature>